<evidence type="ECO:0000313" key="10">
    <source>
        <dbReference type="Proteomes" id="UP000467488"/>
    </source>
</evidence>
<evidence type="ECO:0000313" key="9">
    <source>
        <dbReference type="Proteomes" id="UP000271797"/>
    </source>
</evidence>
<reference evidence="3 10" key="3">
    <citation type="submission" date="2020-01" db="EMBL/GenBank/DDBJ databases">
        <title>Dynamics of blaIMP-6 dissemination in carbapenem resistant Enterobacteriacea isolated from regional surveillance in Osaka, Japan.</title>
        <authorList>
            <person name="Abe R."/>
            <person name="Akeda Y."/>
            <person name="Sugawara Y."/>
            <person name="Yamamoto N."/>
            <person name="Tomono K."/>
            <person name="Takeuchi D."/>
            <person name="Kawahara R."/>
            <person name="Hamada S."/>
        </authorList>
    </citation>
    <scope>NUCLEOTIDE SEQUENCE [LARGE SCALE GENOMIC DNA]</scope>
    <source>
        <strain evidence="3 10">E300</strain>
    </source>
</reference>
<name>A0A376RRT9_ECOLX</name>
<proteinExistence type="predicted"/>
<evidence type="ECO:0000313" key="3">
    <source>
        <dbReference type="EMBL" id="BBU79500.1"/>
    </source>
</evidence>
<keyword evidence="1" id="KW-0813">Transport</keyword>
<dbReference type="Proteomes" id="UP000254174">
    <property type="component" value="Unassembled WGS sequence"/>
</dbReference>
<dbReference type="Proteomes" id="UP000467488">
    <property type="component" value="Chromosome"/>
</dbReference>
<dbReference type="EMBL" id="AP022360">
    <property type="protein sequence ID" value="BBU79500.1"/>
    <property type="molecule type" value="Genomic_DNA"/>
</dbReference>
<evidence type="ECO:0000259" key="2">
    <source>
        <dbReference type="Pfam" id="PF22776"/>
    </source>
</evidence>
<dbReference type="EMBL" id="LR134238">
    <property type="protein sequence ID" value="VED09778.1"/>
    <property type="molecule type" value="Genomic_DNA"/>
</dbReference>
<dbReference type="Proteomes" id="UP000271797">
    <property type="component" value="Chromosome"/>
</dbReference>
<evidence type="ECO:0000256" key="1">
    <source>
        <dbReference type="ARBA" id="ARBA00022847"/>
    </source>
</evidence>
<reference evidence="6 9" key="2">
    <citation type="submission" date="2018-12" db="EMBL/GenBank/DDBJ databases">
        <authorList>
            <consortium name="Pathogen Informatics"/>
        </authorList>
    </citation>
    <scope>NUCLEOTIDE SEQUENCE [LARGE SCALE GENOMIC DNA]</scope>
    <source>
        <strain evidence="6 9">NCTC9044</strain>
    </source>
</reference>
<dbReference type="EMBL" id="UGCD01000002">
    <property type="protein sequence ID" value="STI20768.1"/>
    <property type="molecule type" value="Genomic_DNA"/>
</dbReference>
<accession>A0A376RRT9</accession>
<dbReference type="Proteomes" id="UP000254159">
    <property type="component" value="Unassembled WGS sequence"/>
</dbReference>
<evidence type="ECO:0000313" key="7">
    <source>
        <dbReference type="Proteomes" id="UP000254159"/>
    </source>
</evidence>
<dbReference type="EMBL" id="UGFC01000006">
    <property type="protein sequence ID" value="STM18490.1"/>
    <property type="molecule type" value="Genomic_DNA"/>
</dbReference>
<protein>
    <submittedName>
        <fullName evidence="4">Kup system potassium uptake protein</fullName>
    </submittedName>
</protein>
<dbReference type="Pfam" id="PF22776">
    <property type="entry name" value="K_trans_C"/>
    <property type="match status" value="1"/>
</dbReference>
<evidence type="ECO:0000313" key="8">
    <source>
        <dbReference type="Proteomes" id="UP000254174"/>
    </source>
</evidence>
<dbReference type="AlphaFoldDB" id="A0A376RRT9"/>
<evidence type="ECO:0000313" key="6">
    <source>
        <dbReference type="EMBL" id="VED09778.1"/>
    </source>
</evidence>
<feature type="domain" description="K+ potassium transporter C-terminal" evidence="2">
    <location>
        <begin position="1"/>
        <end position="59"/>
    </location>
</feature>
<evidence type="ECO:0000313" key="5">
    <source>
        <dbReference type="EMBL" id="STM18490.1"/>
    </source>
</evidence>
<organism evidence="4 7">
    <name type="scientific">Escherichia coli</name>
    <dbReference type="NCBI Taxonomy" id="562"/>
    <lineage>
        <taxon>Bacteria</taxon>
        <taxon>Pseudomonadati</taxon>
        <taxon>Pseudomonadota</taxon>
        <taxon>Gammaproteobacteria</taxon>
        <taxon>Enterobacterales</taxon>
        <taxon>Enterobacteriaceae</taxon>
        <taxon>Escherichia</taxon>
    </lineage>
</organism>
<dbReference type="GO" id="GO:0015293">
    <property type="term" value="F:symporter activity"/>
    <property type="evidence" value="ECO:0007669"/>
    <property type="project" value="UniProtKB-KW"/>
</dbReference>
<evidence type="ECO:0000313" key="4">
    <source>
        <dbReference type="EMBL" id="STI20768.1"/>
    </source>
</evidence>
<dbReference type="InterPro" id="IPR053952">
    <property type="entry name" value="K_trans_C"/>
</dbReference>
<sequence>MMETSFFMSHESLILGKRPWYLRLRGKLYLLLQRNALRAPDQFEIPPNRVIELGTQVEI</sequence>
<keyword evidence="1" id="KW-0769">Symport</keyword>
<reference evidence="7 8" key="1">
    <citation type="submission" date="2018-06" db="EMBL/GenBank/DDBJ databases">
        <authorList>
            <consortium name="Pathogen Informatics"/>
            <person name="Doyle S."/>
        </authorList>
    </citation>
    <scope>NUCLEOTIDE SEQUENCE [LARGE SCALE GENOMIC DNA]</scope>
    <source>
        <strain evidence="4 7">NCTC10865</strain>
        <strain evidence="5 8">NCTC7922</strain>
    </source>
</reference>
<gene>
    <name evidence="4" type="primary">kup_1</name>
    <name evidence="6" type="synonym">kup_4</name>
    <name evidence="5" type="synonym">kup_5</name>
    <name evidence="3" type="ORF">EIMP300_09000</name>
    <name evidence="4" type="ORF">NCTC10865_06218</name>
    <name evidence="5" type="ORF">NCTC7922_04687</name>
    <name evidence="6" type="ORF">NCTC9044_02009</name>
</gene>